<dbReference type="Proteomes" id="UP000245626">
    <property type="component" value="Unassembled WGS sequence"/>
</dbReference>
<evidence type="ECO:0000313" key="1">
    <source>
        <dbReference type="EMBL" id="PWN52287.1"/>
    </source>
</evidence>
<gene>
    <name evidence="1" type="ORF">IE53DRAFT_367337</name>
</gene>
<protein>
    <submittedName>
        <fullName evidence="1">Uncharacterized protein</fullName>
    </submittedName>
</protein>
<accession>A0ACD0P2Q1</accession>
<sequence>MSASASSSTSSASSSLATIPATASTTEANPVKTIFNSNLGPNQACDSCRQRRVRCDGVKPTCSVCASAYFKKVNKILNPKPRSKKNASTLEMPQGINLRVPPPCSYTGRNAGKVSTKKARNSSTDSTASISVTQQSEDPSELGLIAFPGKSTKAVSQDDVGSSMNWSDLDILPNRGQPSFGPPNPQTELGIDATKALTSPLFASIVEINQIGMPSPRFDFNSIDAEWQSLVNTLSQEIPQSPQFPLPHLSLALPGAEDATLDQYMRPSSASWPNAGLDSSVGNVQSDGRPHLCKQVDSTASLAKWSSSVIQSSNNPFSPWPIDLPSPPDLVRLVEVAFEAYPRFFFFHQARFLASMKMGPTHPNYPHACLLHMVLCFAYTATEPDKSDKARLIEMNKSRSKELAYPTLAAYHADRSRDIVAKISWNPKNLYSAVQANALECRFRFMMADFTGAWTSAGTTCRLIVPLGLHQILASPADPRDVFMVDPPVWAKPDPDRGRGIMGRNKEDWVAEEEWRRTLWAVYANEKMSVAASGMSSCFSDEDILTELPGHHVAFVNEDMSLDPGFPKQTLSSEDLYTSKPVDICDLLLKATILLGRCGKFRSLPFTHRSDTRQKELQEDIDTFASCHGLRSRYVLPKQNMSLEEICETYDLIAIKLVVCTCQMTLNRGGVWEWMKEDERRKCRESADEVVEVIRTITSSAWFDLTRLPAFVPHAVSLTGKTLGQYLLHSRKTLSKYESDPARLLDSDIPKIQELRKIICKIEVDVRACIDLLVAYSRKWKVGAFHADNLKRLLE</sequence>
<organism evidence="1 2">
    <name type="scientific">Violaceomyces palustris</name>
    <dbReference type="NCBI Taxonomy" id="1673888"/>
    <lineage>
        <taxon>Eukaryota</taxon>
        <taxon>Fungi</taxon>
        <taxon>Dikarya</taxon>
        <taxon>Basidiomycota</taxon>
        <taxon>Ustilaginomycotina</taxon>
        <taxon>Ustilaginomycetes</taxon>
        <taxon>Violaceomycetales</taxon>
        <taxon>Violaceomycetaceae</taxon>
        <taxon>Violaceomyces</taxon>
    </lineage>
</organism>
<proteinExistence type="predicted"/>
<dbReference type="EMBL" id="KZ819786">
    <property type="protein sequence ID" value="PWN52287.1"/>
    <property type="molecule type" value="Genomic_DNA"/>
</dbReference>
<name>A0ACD0P2Q1_9BASI</name>
<keyword evidence="2" id="KW-1185">Reference proteome</keyword>
<evidence type="ECO:0000313" key="2">
    <source>
        <dbReference type="Proteomes" id="UP000245626"/>
    </source>
</evidence>
<reference evidence="1 2" key="1">
    <citation type="journal article" date="2018" name="Mol. Biol. Evol.">
        <title>Broad Genomic Sampling Reveals a Smut Pathogenic Ancestry of the Fungal Clade Ustilaginomycotina.</title>
        <authorList>
            <person name="Kijpornyongpan T."/>
            <person name="Mondo S.J."/>
            <person name="Barry K."/>
            <person name="Sandor L."/>
            <person name="Lee J."/>
            <person name="Lipzen A."/>
            <person name="Pangilinan J."/>
            <person name="LaButti K."/>
            <person name="Hainaut M."/>
            <person name="Henrissat B."/>
            <person name="Grigoriev I.V."/>
            <person name="Spatafora J.W."/>
            <person name="Aime M.C."/>
        </authorList>
    </citation>
    <scope>NUCLEOTIDE SEQUENCE [LARGE SCALE GENOMIC DNA]</scope>
    <source>
        <strain evidence="1 2">SA 807</strain>
    </source>
</reference>